<dbReference type="AlphaFoldDB" id="M6GB77"/>
<proteinExistence type="predicted"/>
<keyword evidence="1" id="KW-1133">Transmembrane helix</keyword>
<dbReference type="EMBL" id="AFLW02000219">
    <property type="protein sequence ID" value="EMM79819.1"/>
    <property type="molecule type" value="Genomic_DNA"/>
</dbReference>
<feature type="transmembrane region" description="Helical" evidence="1">
    <location>
        <begin position="6"/>
        <end position="24"/>
    </location>
</feature>
<name>M6GB77_LEPIR</name>
<organism evidence="2 3">
    <name type="scientific">Leptospira interrogans str. 2006001854</name>
    <dbReference type="NCBI Taxonomy" id="1001590"/>
    <lineage>
        <taxon>Bacteria</taxon>
        <taxon>Pseudomonadati</taxon>
        <taxon>Spirochaetota</taxon>
        <taxon>Spirochaetia</taxon>
        <taxon>Leptospirales</taxon>
        <taxon>Leptospiraceae</taxon>
        <taxon>Leptospira</taxon>
    </lineage>
</organism>
<evidence type="ECO:0000256" key="1">
    <source>
        <dbReference type="SAM" id="Phobius"/>
    </source>
</evidence>
<evidence type="ECO:0000313" key="2">
    <source>
        <dbReference type="EMBL" id="EMM79819.1"/>
    </source>
</evidence>
<dbReference type="Proteomes" id="UP000012128">
    <property type="component" value="Unassembled WGS sequence"/>
</dbReference>
<reference evidence="2 3" key="1">
    <citation type="submission" date="2013-01" db="EMBL/GenBank/DDBJ databases">
        <authorList>
            <person name="Harkins D.M."/>
            <person name="Durkin A.S."/>
            <person name="Brinkac L.M."/>
            <person name="Haft D.H."/>
            <person name="Selengut J.D."/>
            <person name="Sanka R."/>
            <person name="DePew J."/>
            <person name="Purushe J."/>
            <person name="Hospenthal D.R."/>
            <person name="Murray C.K."/>
            <person name="Pimentel G."/>
            <person name="Wasfy M."/>
            <person name="Parker T."/>
            <person name="Miller R.S."/>
            <person name="Vinetz J.M."/>
            <person name="Sutton G.G."/>
            <person name="Nierman W.C."/>
            <person name="Fouts D.E."/>
        </authorList>
    </citation>
    <scope>NUCLEOTIDE SEQUENCE [LARGE SCALE GENOMIC DNA]</scope>
    <source>
        <strain evidence="2 3">2006001854</strain>
    </source>
</reference>
<feature type="transmembrane region" description="Helical" evidence="1">
    <location>
        <begin position="45"/>
        <end position="63"/>
    </location>
</feature>
<keyword evidence="1" id="KW-0812">Transmembrane</keyword>
<accession>M6GB77</accession>
<sequence length="104" mass="11802">HGANIAFVLWGAYLGFVLAIERILEPKLVQGTNIISSKTIRFLRNTITLNLFLISGLFFRAGSAGKNSVSFLFDLMKRFSKFFFWKSSSSLGRTLVIHTTNHRF</sequence>
<comment type="caution">
    <text evidence="2">The sequence shown here is derived from an EMBL/GenBank/DDBJ whole genome shotgun (WGS) entry which is preliminary data.</text>
</comment>
<evidence type="ECO:0000313" key="3">
    <source>
        <dbReference type="Proteomes" id="UP000012128"/>
    </source>
</evidence>
<gene>
    <name evidence="2" type="ORF">LEP1GSC037_4815</name>
</gene>
<protein>
    <submittedName>
        <fullName evidence="2">Uncharacterized protein</fullName>
    </submittedName>
</protein>
<keyword evidence="1" id="KW-0472">Membrane</keyword>
<feature type="non-terminal residue" evidence="2">
    <location>
        <position position="1"/>
    </location>
</feature>